<gene>
    <name evidence="2" type="ORF">Hgul01_04082</name>
</gene>
<sequence>MDTEYHVPVSRSPYRWRMIIRMVIALLVECYYVLIIRYRFTLYQKNIALGDTFEHYIAIRPILWAFIPLSIALVCLLIGIGLDGWMLLKQRGSPAFLPIPYRLALFPLSIALVIYLANRLTIIGS</sequence>
<organism evidence="2 3">
    <name type="scientific">Herpetosiphon gulosus</name>
    <dbReference type="NCBI Taxonomy" id="1973496"/>
    <lineage>
        <taxon>Bacteria</taxon>
        <taxon>Bacillati</taxon>
        <taxon>Chloroflexota</taxon>
        <taxon>Chloroflexia</taxon>
        <taxon>Herpetosiphonales</taxon>
        <taxon>Herpetosiphonaceae</taxon>
        <taxon>Herpetosiphon</taxon>
    </lineage>
</organism>
<accession>A0ABP9X4E7</accession>
<keyword evidence="1" id="KW-1133">Transmembrane helix</keyword>
<keyword evidence="3" id="KW-1185">Reference proteome</keyword>
<protein>
    <submittedName>
        <fullName evidence="2">Uncharacterized protein</fullName>
    </submittedName>
</protein>
<name>A0ABP9X4E7_9CHLR</name>
<evidence type="ECO:0000313" key="2">
    <source>
        <dbReference type="EMBL" id="GAA5530264.1"/>
    </source>
</evidence>
<evidence type="ECO:0000256" key="1">
    <source>
        <dbReference type="SAM" id="Phobius"/>
    </source>
</evidence>
<dbReference type="EMBL" id="BAABRU010000017">
    <property type="protein sequence ID" value="GAA5530264.1"/>
    <property type="molecule type" value="Genomic_DNA"/>
</dbReference>
<feature type="transmembrane region" description="Helical" evidence="1">
    <location>
        <begin position="99"/>
        <end position="117"/>
    </location>
</feature>
<comment type="caution">
    <text evidence="2">The sequence shown here is derived from an EMBL/GenBank/DDBJ whole genome shotgun (WGS) entry which is preliminary data.</text>
</comment>
<keyword evidence="1" id="KW-0812">Transmembrane</keyword>
<evidence type="ECO:0000313" key="3">
    <source>
        <dbReference type="Proteomes" id="UP001428290"/>
    </source>
</evidence>
<keyword evidence="1" id="KW-0472">Membrane</keyword>
<reference evidence="2 3" key="1">
    <citation type="submission" date="2024-02" db="EMBL/GenBank/DDBJ databases">
        <title>Herpetosiphon gulosus NBRC 112829.</title>
        <authorList>
            <person name="Ichikawa N."/>
            <person name="Katano-Makiyama Y."/>
            <person name="Hidaka K."/>
        </authorList>
    </citation>
    <scope>NUCLEOTIDE SEQUENCE [LARGE SCALE GENOMIC DNA]</scope>
    <source>
        <strain evidence="2 3">NBRC 112829</strain>
    </source>
</reference>
<dbReference type="Proteomes" id="UP001428290">
    <property type="component" value="Unassembled WGS sequence"/>
</dbReference>
<feature type="transmembrane region" description="Helical" evidence="1">
    <location>
        <begin position="61"/>
        <end position="87"/>
    </location>
</feature>
<proteinExistence type="predicted"/>
<feature type="transmembrane region" description="Helical" evidence="1">
    <location>
        <begin position="18"/>
        <end position="40"/>
    </location>
</feature>